<proteinExistence type="predicted"/>
<accession>A0AAD8ZXM4</accession>
<dbReference type="Proteomes" id="UP001243330">
    <property type="component" value="Unassembled WGS sequence"/>
</dbReference>
<evidence type="ECO:0000313" key="1">
    <source>
        <dbReference type="EMBL" id="KAK1837395.1"/>
    </source>
</evidence>
<dbReference type="EMBL" id="JAQOWY010001364">
    <property type="protein sequence ID" value="KAK1837395.1"/>
    <property type="molecule type" value="Genomic_DNA"/>
</dbReference>
<comment type="caution">
    <text evidence="1">The sequence shown here is derived from an EMBL/GenBank/DDBJ whole genome shotgun (WGS) entry which is preliminary data.</text>
</comment>
<keyword evidence="2" id="KW-1185">Reference proteome</keyword>
<organism evidence="1 2">
    <name type="scientific">Colletotrichum chrysophilum</name>
    <dbReference type="NCBI Taxonomy" id="1836956"/>
    <lineage>
        <taxon>Eukaryota</taxon>
        <taxon>Fungi</taxon>
        <taxon>Dikarya</taxon>
        <taxon>Ascomycota</taxon>
        <taxon>Pezizomycotina</taxon>
        <taxon>Sordariomycetes</taxon>
        <taxon>Hypocreomycetidae</taxon>
        <taxon>Glomerellales</taxon>
        <taxon>Glomerellaceae</taxon>
        <taxon>Colletotrichum</taxon>
        <taxon>Colletotrichum gloeosporioides species complex</taxon>
    </lineage>
</organism>
<protein>
    <submittedName>
        <fullName evidence="1">Uncharacterized protein</fullName>
    </submittedName>
</protein>
<evidence type="ECO:0000313" key="2">
    <source>
        <dbReference type="Proteomes" id="UP001243330"/>
    </source>
</evidence>
<dbReference type="AlphaFoldDB" id="A0AAD8ZXM4"/>
<name>A0AAD8ZXM4_9PEZI</name>
<sequence>MLTSRLYAAGVEWAPDAVKGRLTSTTIVCLHGRCIRAVVTGPPGSLRRAAQEAQIRHENALYDRALRQKRRAISFGDSFPFTDVPGLITDGFLQAKATFSSKGDTRVLDHYQLAMNILSSNIDDPLCCLMLMITLTVCSSSETPEVAPGSREFGAAAKRKDPAQLALVMVTRMMWFLYPASFP</sequence>
<gene>
    <name evidence="1" type="ORF">CCHR01_19984</name>
</gene>
<reference evidence="1" key="1">
    <citation type="submission" date="2023-01" db="EMBL/GenBank/DDBJ databases">
        <title>Colletotrichum chrysophilum M932 genome sequence.</title>
        <authorList>
            <person name="Baroncelli R."/>
        </authorList>
    </citation>
    <scope>NUCLEOTIDE SEQUENCE</scope>
    <source>
        <strain evidence="1">M932</strain>
    </source>
</reference>